<sequence>MCNRVDNAGLSIEEVSANLAAEIVEGNYILKPEVNAFDVPAMPIVLDHHGRKITHGTWRLYKEADKSKPGKGINLTAEKTHTFYRKFEHNRAVVPVTGFYDWMHVQNPGRKTPITVKHRVNWKDQDHFYIAAFYDVWDNGEIGFGLVTTVANELMSVVHNSKLRMPICMDVGTANRFLNDDPIESFEFPAYDPALVAVNLEPQKMPKQDPPTQTSLFG</sequence>
<keyword evidence="2 8" id="KW-0645">Protease</keyword>
<gene>
    <name evidence="9" type="ORF">FW780_02335</name>
</gene>
<dbReference type="RefSeq" id="WP_149832029.1">
    <property type="nucleotide sequence ID" value="NZ_VUNZ01000001.1"/>
</dbReference>
<organism evidence="9 10">
    <name type="scientific">Chryseobacterium sediminis</name>
    <dbReference type="NCBI Taxonomy" id="1679494"/>
    <lineage>
        <taxon>Bacteria</taxon>
        <taxon>Pseudomonadati</taxon>
        <taxon>Bacteroidota</taxon>
        <taxon>Flavobacteriia</taxon>
        <taxon>Flavobacteriales</taxon>
        <taxon>Weeksellaceae</taxon>
        <taxon>Chryseobacterium group</taxon>
        <taxon>Chryseobacterium</taxon>
    </lineage>
</organism>
<dbReference type="Gene3D" id="3.90.1680.10">
    <property type="entry name" value="SOS response associated peptidase-like"/>
    <property type="match status" value="1"/>
</dbReference>
<reference evidence="9 10" key="1">
    <citation type="journal article" date="2015" name="Int. J. Syst. Evol. Microbiol.">
        <title>Chryseobacterium sediminis sp. nov., isolated from a river sediment.</title>
        <authorList>
            <person name="Kampfer P."/>
            <person name="Busse H.J."/>
            <person name="McInroy J.A."/>
            <person name="Glaeser S.P."/>
        </authorList>
    </citation>
    <scope>NUCLEOTIDE SEQUENCE [LARGE SCALE GENOMIC DNA]</scope>
    <source>
        <strain evidence="9 10">IMT-174</strain>
    </source>
</reference>
<evidence type="ECO:0000256" key="2">
    <source>
        <dbReference type="ARBA" id="ARBA00022670"/>
    </source>
</evidence>
<keyword evidence="6" id="KW-0238">DNA-binding</keyword>
<comment type="similarity">
    <text evidence="1 8">Belongs to the SOS response-associated peptidase family.</text>
</comment>
<evidence type="ECO:0000256" key="7">
    <source>
        <dbReference type="ARBA" id="ARBA00023239"/>
    </source>
</evidence>
<dbReference type="InterPro" id="IPR036590">
    <property type="entry name" value="SRAP-like"/>
</dbReference>
<evidence type="ECO:0000256" key="5">
    <source>
        <dbReference type="ARBA" id="ARBA00023124"/>
    </source>
</evidence>
<name>A0A5B2U9Z7_9FLAO</name>
<dbReference type="Proteomes" id="UP000323082">
    <property type="component" value="Unassembled WGS sequence"/>
</dbReference>
<evidence type="ECO:0000313" key="9">
    <source>
        <dbReference type="EMBL" id="KAA2223065.1"/>
    </source>
</evidence>
<dbReference type="OrthoDB" id="9782620at2"/>
<evidence type="ECO:0000256" key="6">
    <source>
        <dbReference type="ARBA" id="ARBA00023125"/>
    </source>
</evidence>
<accession>A0A5B2U9Z7</accession>
<dbReference type="GO" id="GO:0006508">
    <property type="term" value="P:proteolysis"/>
    <property type="evidence" value="ECO:0007669"/>
    <property type="project" value="UniProtKB-KW"/>
</dbReference>
<dbReference type="EC" id="3.4.-.-" evidence="8"/>
<evidence type="ECO:0000256" key="3">
    <source>
        <dbReference type="ARBA" id="ARBA00022763"/>
    </source>
</evidence>
<proteinExistence type="inferred from homology"/>
<protein>
    <recommendedName>
        <fullName evidence="8">Abasic site processing protein</fullName>
        <ecNumber evidence="8">3.4.-.-</ecNumber>
    </recommendedName>
</protein>
<evidence type="ECO:0000256" key="8">
    <source>
        <dbReference type="RuleBase" id="RU364100"/>
    </source>
</evidence>
<dbReference type="SUPFAM" id="SSF143081">
    <property type="entry name" value="BB1717-like"/>
    <property type="match status" value="1"/>
</dbReference>
<dbReference type="GO" id="GO:0016829">
    <property type="term" value="F:lyase activity"/>
    <property type="evidence" value="ECO:0007669"/>
    <property type="project" value="UniProtKB-KW"/>
</dbReference>
<keyword evidence="4 8" id="KW-0378">Hydrolase</keyword>
<dbReference type="PANTHER" id="PTHR13604:SF0">
    <property type="entry name" value="ABASIC SITE PROCESSING PROTEIN HMCES"/>
    <property type="match status" value="1"/>
</dbReference>
<dbReference type="PANTHER" id="PTHR13604">
    <property type="entry name" value="DC12-RELATED"/>
    <property type="match status" value="1"/>
</dbReference>
<evidence type="ECO:0000313" key="10">
    <source>
        <dbReference type="Proteomes" id="UP000323082"/>
    </source>
</evidence>
<keyword evidence="7" id="KW-0456">Lyase</keyword>
<dbReference type="EMBL" id="VUNZ01000001">
    <property type="protein sequence ID" value="KAA2223065.1"/>
    <property type="molecule type" value="Genomic_DNA"/>
</dbReference>
<dbReference type="Pfam" id="PF02586">
    <property type="entry name" value="SRAP"/>
    <property type="match status" value="1"/>
</dbReference>
<dbReference type="GO" id="GO:0003697">
    <property type="term" value="F:single-stranded DNA binding"/>
    <property type="evidence" value="ECO:0007669"/>
    <property type="project" value="InterPro"/>
</dbReference>
<evidence type="ECO:0000256" key="1">
    <source>
        <dbReference type="ARBA" id="ARBA00008136"/>
    </source>
</evidence>
<keyword evidence="5" id="KW-0190">Covalent protein-DNA linkage</keyword>
<dbReference type="GO" id="GO:0106300">
    <property type="term" value="P:protein-DNA covalent cross-linking repair"/>
    <property type="evidence" value="ECO:0007669"/>
    <property type="project" value="InterPro"/>
</dbReference>
<keyword evidence="3" id="KW-0227">DNA damage</keyword>
<evidence type="ECO:0000256" key="4">
    <source>
        <dbReference type="ARBA" id="ARBA00022801"/>
    </source>
</evidence>
<dbReference type="AlphaFoldDB" id="A0A5B2U9Z7"/>
<dbReference type="InterPro" id="IPR003738">
    <property type="entry name" value="SRAP"/>
</dbReference>
<comment type="caution">
    <text evidence="9">The sequence shown here is derived from an EMBL/GenBank/DDBJ whole genome shotgun (WGS) entry which is preliminary data.</text>
</comment>
<dbReference type="GO" id="GO:0008233">
    <property type="term" value="F:peptidase activity"/>
    <property type="evidence" value="ECO:0007669"/>
    <property type="project" value="UniProtKB-KW"/>
</dbReference>